<evidence type="ECO:0000313" key="1">
    <source>
        <dbReference type="EMBL" id="AYV85757.1"/>
    </source>
</evidence>
<reference evidence="1" key="1">
    <citation type="submission" date="2018-10" db="EMBL/GenBank/DDBJ databases">
        <title>Hidden diversity of soil giant viruses.</title>
        <authorList>
            <person name="Schulz F."/>
            <person name="Alteio L."/>
            <person name="Goudeau D."/>
            <person name="Ryan E.M."/>
            <person name="Malmstrom R.R."/>
            <person name="Blanchard J."/>
            <person name="Woyke T."/>
        </authorList>
    </citation>
    <scope>NUCLEOTIDE SEQUENCE</scope>
    <source>
        <strain evidence="1">SAV1</strain>
    </source>
</reference>
<organism evidence="1">
    <name type="scientific">Satyrvirus sp</name>
    <dbReference type="NCBI Taxonomy" id="2487771"/>
    <lineage>
        <taxon>Viruses</taxon>
        <taxon>Varidnaviria</taxon>
        <taxon>Bamfordvirae</taxon>
        <taxon>Nucleocytoviricota</taxon>
        <taxon>Megaviricetes</taxon>
        <taxon>Imitervirales</taxon>
        <taxon>Mimiviridae</taxon>
        <taxon>Megamimivirinae</taxon>
    </lineage>
</organism>
<sequence>MDINGQLSLVRKEKHENYLKYVSKKNPVPVPVPVPITDQTKAAITIQKFIKKHYFEPQCINDEEIKYIPPIFRIRIDITDQHIKEYTENSIEPGLLDMYRLINSACQKEKTILFRYCFDIRILYPMKDQIIELYDNFYFMQPCDHIRINNLWKKVNGTTNESIIYLSDFEYYKNLSFDKFGRSFCIDDDYLDELNRHYINDIINTNNCS</sequence>
<gene>
    <name evidence="1" type="ORF">Satyrvirus37_2</name>
</gene>
<dbReference type="EMBL" id="MK072473">
    <property type="protein sequence ID" value="AYV85757.1"/>
    <property type="molecule type" value="Genomic_DNA"/>
</dbReference>
<name>A0A3G5AF05_9VIRU</name>
<proteinExistence type="predicted"/>
<accession>A0A3G5AF05</accession>
<protein>
    <submittedName>
        <fullName evidence="1">Uncharacterized protein</fullName>
    </submittedName>
</protein>